<dbReference type="InterPro" id="IPR018496">
    <property type="entry name" value="PsdUridine_synth_RsuA/RluB_CS"/>
</dbReference>
<dbReference type="Gene3D" id="3.30.70.1560">
    <property type="entry name" value="Alpha-L RNA-binding motif"/>
    <property type="match status" value="1"/>
</dbReference>
<name>A0A9D2SF50_9FIRM</name>
<dbReference type="InterPro" id="IPR042092">
    <property type="entry name" value="PsdUridine_s_RsuA/RluB/E/F_cat"/>
</dbReference>
<dbReference type="PANTHER" id="PTHR47683">
    <property type="entry name" value="PSEUDOURIDINE SYNTHASE FAMILY PROTEIN-RELATED"/>
    <property type="match status" value="1"/>
</dbReference>
<feature type="domain" description="RNA-binding S4" evidence="6">
    <location>
        <begin position="3"/>
        <end position="61"/>
    </location>
</feature>
<dbReference type="SUPFAM" id="SSF55174">
    <property type="entry name" value="Alpha-L RNA-binding motif"/>
    <property type="match status" value="1"/>
</dbReference>
<dbReference type="InterPro" id="IPR002942">
    <property type="entry name" value="S4_RNA-bd"/>
</dbReference>
<evidence type="ECO:0000256" key="1">
    <source>
        <dbReference type="ARBA" id="ARBA00008348"/>
    </source>
</evidence>
<evidence type="ECO:0000256" key="2">
    <source>
        <dbReference type="ARBA" id="ARBA00022884"/>
    </source>
</evidence>
<dbReference type="Pfam" id="PF01479">
    <property type="entry name" value="S4"/>
    <property type="match status" value="1"/>
</dbReference>
<evidence type="ECO:0000256" key="5">
    <source>
        <dbReference type="RuleBase" id="RU003887"/>
    </source>
</evidence>
<protein>
    <recommendedName>
        <fullName evidence="5">Pseudouridine synthase</fullName>
        <ecNumber evidence="5">5.4.99.-</ecNumber>
    </recommendedName>
</protein>
<dbReference type="InterPro" id="IPR020094">
    <property type="entry name" value="TruA/RsuA/RluB/E/F_N"/>
</dbReference>
<evidence type="ECO:0000256" key="3">
    <source>
        <dbReference type="ARBA" id="ARBA00023235"/>
    </source>
</evidence>
<dbReference type="FunFam" id="3.10.290.10:FF:000003">
    <property type="entry name" value="Pseudouridine synthase"/>
    <property type="match status" value="1"/>
</dbReference>
<dbReference type="InterPro" id="IPR020103">
    <property type="entry name" value="PsdUridine_synth_cat_dom_sf"/>
</dbReference>
<dbReference type="InterPro" id="IPR050343">
    <property type="entry name" value="RsuA_PseudoU_synthase"/>
</dbReference>
<dbReference type="EMBL" id="DWXG01000013">
    <property type="protein sequence ID" value="HJB97293.1"/>
    <property type="molecule type" value="Genomic_DNA"/>
</dbReference>
<dbReference type="PROSITE" id="PS50889">
    <property type="entry name" value="S4"/>
    <property type="match status" value="1"/>
</dbReference>
<gene>
    <name evidence="7" type="ORF">H9710_01805</name>
</gene>
<dbReference type="InterPro" id="IPR006145">
    <property type="entry name" value="PsdUridine_synth_RsuA/RluA"/>
</dbReference>
<evidence type="ECO:0000256" key="4">
    <source>
        <dbReference type="PROSITE-ProRule" id="PRU00182"/>
    </source>
</evidence>
<reference evidence="7" key="2">
    <citation type="submission" date="2021-04" db="EMBL/GenBank/DDBJ databases">
        <authorList>
            <person name="Gilroy R."/>
        </authorList>
    </citation>
    <scope>NUCLEOTIDE SEQUENCE</scope>
    <source>
        <strain evidence="7">CHK185-1770</strain>
    </source>
</reference>
<dbReference type="Gene3D" id="3.30.70.580">
    <property type="entry name" value="Pseudouridine synthase I, catalytic domain, N-terminal subdomain"/>
    <property type="match status" value="1"/>
</dbReference>
<dbReference type="GO" id="GO:0120159">
    <property type="term" value="F:rRNA pseudouridine synthase activity"/>
    <property type="evidence" value="ECO:0007669"/>
    <property type="project" value="UniProtKB-ARBA"/>
</dbReference>
<dbReference type="GO" id="GO:0003723">
    <property type="term" value="F:RNA binding"/>
    <property type="evidence" value="ECO:0007669"/>
    <property type="project" value="UniProtKB-KW"/>
</dbReference>
<dbReference type="InterPro" id="IPR036986">
    <property type="entry name" value="S4_RNA-bd_sf"/>
</dbReference>
<dbReference type="PROSITE" id="PS01149">
    <property type="entry name" value="PSI_RSU"/>
    <property type="match status" value="1"/>
</dbReference>
<dbReference type="CDD" id="cd02553">
    <property type="entry name" value="PseudoU_synth_RsuA"/>
    <property type="match status" value="1"/>
</dbReference>
<dbReference type="Gene3D" id="3.10.290.10">
    <property type="entry name" value="RNA-binding S4 domain"/>
    <property type="match status" value="1"/>
</dbReference>
<dbReference type="PANTHER" id="PTHR47683:SF4">
    <property type="entry name" value="PSEUDOURIDINE SYNTHASE"/>
    <property type="match status" value="1"/>
</dbReference>
<dbReference type="CDD" id="cd00165">
    <property type="entry name" value="S4"/>
    <property type="match status" value="1"/>
</dbReference>
<dbReference type="NCBIfam" id="TIGR00093">
    <property type="entry name" value="pseudouridine synthase"/>
    <property type="match status" value="1"/>
</dbReference>
<evidence type="ECO:0000313" key="8">
    <source>
        <dbReference type="Proteomes" id="UP000826793"/>
    </source>
</evidence>
<dbReference type="InterPro" id="IPR000748">
    <property type="entry name" value="PsdUridine_synth_RsuA/RluB/E/F"/>
</dbReference>
<dbReference type="EC" id="5.4.99.-" evidence="5"/>
<evidence type="ECO:0000313" key="7">
    <source>
        <dbReference type="EMBL" id="HJB97293.1"/>
    </source>
</evidence>
<dbReference type="Proteomes" id="UP000826793">
    <property type="component" value="Unassembled WGS sequence"/>
</dbReference>
<keyword evidence="3 5" id="KW-0413">Isomerase</keyword>
<proteinExistence type="inferred from homology"/>
<dbReference type="SMART" id="SM00363">
    <property type="entry name" value="S4"/>
    <property type="match status" value="1"/>
</dbReference>
<comment type="caution">
    <text evidence="7">The sequence shown here is derived from an EMBL/GenBank/DDBJ whole genome shotgun (WGS) entry which is preliminary data.</text>
</comment>
<dbReference type="GO" id="GO:0000455">
    <property type="term" value="P:enzyme-directed rRNA pseudouridine synthesis"/>
    <property type="evidence" value="ECO:0007669"/>
    <property type="project" value="UniProtKB-ARBA"/>
</dbReference>
<reference evidence="7" key="1">
    <citation type="journal article" date="2021" name="PeerJ">
        <title>Extensive microbial diversity within the chicken gut microbiome revealed by metagenomics and culture.</title>
        <authorList>
            <person name="Gilroy R."/>
            <person name="Ravi A."/>
            <person name="Getino M."/>
            <person name="Pursley I."/>
            <person name="Horton D.L."/>
            <person name="Alikhan N.F."/>
            <person name="Baker D."/>
            <person name="Gharbi K."/>
            <person name="Hall N."/>
            <person name="Watson M."/>
            <person name="Adriaenssens E.M."/>
            <person name="Foster-Nyarko E."/>
            <person name="Jarju S."/>
            <person name="Secka A."/>
            <person name="Antonio M."/>
            <person name="Oren A."/>
            <person name="Chaudhuri R.R."/>
            <person name="La Ragione R."/>
            <person name="Hildebrand F."/>
            <person name="Pallen M.J."/>
        </authorList>
    </citation>
    <scope>NUCLEOTIDE SEQUENCE</scope>
    <source>
        <strain evidence="7">CHK185-1770</strain>
    </source>
</reference>
<keyword evidence="2 4" id="KW-0694">RNA-binding</keyword>
<dbReference type="SUPFAM" id="SSF55120">
    <property type="entry name" value="Pseudouridine synthase"/>
    <property type="match status" value="1"/>
</dbReference>
<accession>A0A9D2SF50</accession>
<organism evidence="7 8">
    <name type="scientific">Candidatus Acutalibacter pullicola</name>
    <dbReference type="NCBI Taxonomy" id="2838417"/>
    <lineage>
        <taxon>Bacteria</taxon>
        <taxon>Bacillati</taxon>
        <taxon>Bacillota</taxon>
        <taxon>Clostridia</taxon>
        <taxon>Eubacteriales</taxon>
        <taxon>Acutalibacteraceae</taxon>
        <taxon>Acutalibacter</taxon>
    </lineage>
</organism>
<dbReference type="AlphaFoldDB" id="A0A9D2SF50"/>
<evidence type="ECO:0000259" key="6">
    <source>
        <dbReference type="SMART" id="SM00363"/>
    </source>
</evidence>
<comment type="similarity">
    <text evidence="1 5">Belongs to the pseudouridine synthase RsuA family.</text>
</comment>
<dbReference type="Pfam" id="PF00849">
    <property type="entry name" value="PseudoU_synth_2"/>
    <property type="match status" value="1"/>
</dbReference>
<sequence>MAERLDKFLASQGEGSRKDVGKWIRGGRVTVNGVPVRDPGSKVEPESDVVEVEGRPVSYQKHVYVMMHKPKGVLSATEDARASTVLDLLPEELRRRGLFPAGRLDKDTTGLLLLTDDGALAHRMLAPKSHVYKLYRAQLDAPLTREDCQAFREGISWGEERYAPARLSWEEGNPRIGLVEIHEGRFHQVKRMFQAVGKQVLELERLRIGGLELDPALREGQYRQLEDAEISQIFTQQNTRKQK</sequence>